<dbReference type="AlphaFoldDB" id="A0A5C4N4Y5"/>
<dbReference type="Gene3D" id="3.40.50.300">
    <property type="entry name" value="P-loop containing nucleotide triphosphate hydrolases"/>
    <property type="match status" value="1"/>
</dbReference>
<dbReference type="GO" id="GO:0005524">
    <property type="term" value="F:ATP binding"/>
    <property type="evidence" value="ECO:0007669"/>
    <property type="project" value="UniProtKB-KW"/>
</dbReference>
<evidence type="ECO:0000256" key="2">
    <source>
        <dbReference type="ARBA" id="ARBA00022692"/>
    </source>
</evidence>
<keyword evidence="2 7" id="KW-0812">Transmembrane</keyword>
<dbReference type="InterPro" id="IPR003439">
    <property type="entry name" value="ABC_transporter-like_ATP-bd"/>
</dbReference>
<dbReference type="SUPFAM" id="SSF52540">
    <property type="entry name" value="P-loop containing nucleoside triphosphate hydrolases"/>
    <property type="match status" value="1"/>
</dbReference>
<organism evidence="10 11">
    <name type="scientific">Rubellimicrobium rubrum</name>
    <dbReference type="NCBI Taxonomy" id="2585369"/>
    <lineage>
        <taxon>Bacteria</taxon>
        <taxon>Pseudomonadati</taxon>
        <taxon>Pseudomonadota</taxon>
        <taxon>Alphaproteobacteria</taxon>
        <taxon>Rhodobacterales</taxon>
        <taxon>Roseobacteraceae</taxon>
        <taxon>Rubellimicrobium</taxon>
    </lineage>
</organism>
<dbReference type="GO" id="GO:0016887">
    <property type="term" value="F:ATP hydrolysis activity"/>
    <property type="evidence" value="ECO:0007669"/>
    <property type="project" value="InterPro"/>
</dbReference>
<keyword evidence="4" id="KW-0067">ATP-binding</keyword>
<dbReference type="PANTHER" id="PTHR24221">
    <property type="entry name" value="ATP-BINDING CASSETTE SUB-FAMILY B"/>
    <property type="match status" value="1"/>
</dbReference>
<evidence type="ECO:0000313" key="11">
    <source>
        <dbReference type="Proteomes" id="UP000305887"/>
    </source>
</evidence>
<feature type="transmembrane region" description="Helical" evidence="7">
    <location>
        <begin position="134"/>
        <end position="156"/>
    </location>
</feature>
<dbReference type="NCBIfam" id="TIGR01842">
    <property type="entry name" value="type_I_sec_PrtD"/>
    <property type="match status" value="1"/>
</dbReference>
<gene>
    <name evidence="10" type="ORF">FHG66_01580</name>
</gene>
<dbReference type="PROSITE" id="PS50929">
    <property type="entry name" value="ABC_TM1F"/>
    <property type="match status" value="1"/>
</dbReference>
<dbReference type="PANTHER" id="PTHR24221:SF248">
    <property type="entry name" value="ABC TRANSPORTER TRANSMEMBRANE REGION"/>
    <property type="match status" value="1"/>
</dbReference>
<name>A0A5C4N4Y5_9RHOB</name>
<dbReference type="Gene3D" id="1.20.1560.10">
    <property type="entry name" value="ABC transporter type 1, transmembrane domain"/>
    <property type="match status" value="1"/>
</dbReference>
<evidence type="ECO:0000256" key="1">
    <source>
        <dbReference type="ARBA" id="ARBA00004651"/>
    </source>
</evidence>
<comment type="caution">
    <text evidence="10">The sequence shown here is derived from an EMBL/GenBank/DDBJ whole genome shotgun (WGS) entry which is preliminary data.</text>
</comment>
<dbReference type="GO" id="GO:0030253">
    <property type="term" value="P:protein secretion by the type I secretion system"/>
    <property type="evidence" value="ECO:0007669"/>
    <property type="project" value="InterPro"/>
</dbReference>
<proteinExistence type="predicted"/>
<dbReference type="RefSeq" id="WP_139074929.1">
    <property type="nucleotide sequence ID" value="NZ_VDFU01000001.1"/>
</dbReference>
<feature type="domain" description="ABC transporter" evidence="8">
    <location>
        <begin position="337"/>
        <end position="573"/>
    </location>
</feature>
<sequence>MFRKSESTVLSGSEELRATLRQSRGLFWLVALFSVFVNALVLTGPLYMMNVYDRVLGSRSIETLVALTGIAAFLYGIMALLDVVRGRVLSRIASRFEAMLSERTFVAALRANSMGRSRKEAASALRDLEAVRRLIGSPVVSALFDLPFAPLFFVAIMLFHPWMGLLAVGGAVMLLGLAVLNQTMSRKPLADATAAAMKAEAAGNQIRQESDLVHSLGMRGAAVDRWRAARDRSLRTSAVAGEVSSSINALIKAFRLFLQSAMLGLGAYLVLHDNLTPGVMMAGSILLGRALAPIELVVSQSAVLQRAREGWGNLATLFDAAPSEALRTALPRPKGRLEVEQVTVIPPGEQAAVLRMISFSVEPGQAVGVVGTSGAGKSTLARALTGTWRPAAGKIRLNGAALDQYDADVLGHYVGYLPQQVTLFEGTIKENIARLSPEPDDALVVRAAQRAGAHEMILGLPQGYDTRITVGGGRLSGGQIQRIGLARALYGDPVLLILDEPNSNLDNDGSAALNGAIRTMKAEGACVLIMAHRPAALRECDLILMLDKGARRAFGPRDEVMRELVVNHTDVLRASGTGGLS</sequence>
<accession>A0A5C4N4Y5</accession>
<feature type="transmembrane region" description="Helical" evidence="7">
    <location>
        <begin position="60"/>
        <end position="81"/>
    </location>
</feature>
<dbReference type="OrthoDB" id="9808328at2"/>
<feature type="transmembrane region" description="Helical" evidence="7">
    <location>
        <begin position="253"/>
        <end position="271"/>
    </location>
</feature>
<keyword evidence="5 7" id="KW-1133">Transmembrane helix</keyword>
<evidence type="ECO:0000256" key="4">
    <source>
        <dbReference type="ARBA" id="ARBA00022840"/>
    </source>
</evidence>
<keyword evidence="6 7" id="KW-0472">Membrane</keyword>
<protein>
    <submittedName>
        <fullName evidence="10">Type I secretion system permease/ATPase</fullName>
    </submittedName>
</protein>
<reference evidence="10 11" key="1">
    <citation type="submission" date="2019-06" db="EMBL/GenBank/DDBJ databases">
        <title>YIM 131921 draft genome.</title>
        <authorList>
            <person name="Jiang L."/>
        </authorList>
    </citation>
    <scope>NUCLEOTIDE SEQUENCE [LARGE SCALE GENOMIC DNA]</scope>
    <source>
        <strain evidence="10 11">YIM 131921</strain>
    </source>
</reference>
<dbReference type="SUPFAM" id="SSF90123">
    <property type="entry name" value="ABC transporter transmembrane region"/>
    <property type="match status" value="1"/>
</dbReference>
<dbReference type="GO" id="GO:0140359">
    <property type="term" value="F:ABC-type transporter activity"/>
    <property type="evidence" value="ECO:0007669"/>
    <property type="project" value="InterPro"/>
</dbReference>
<evidence type="ECO:0000256" key="6">
    <source>
        <dbReference type="ARBA" id="ARBA00023136"/>
    </source>
</evidence>
<feature type="transmembrane region" description="Helical" evidence="7">
    <location>
        <begin position="162"/>
        <end position="180"/>
    </location>
</feature>
<evidence type="ECO:0000259" key="8">
    <source>
        <dbReference type="PROSITE" id="PS50893"/>
    </source>
</evidence>
<dbReference type="InterPro" id="IPR039421">
    <property type="entry name" value="Type_1_exporter"/>
</dbReference>
<dbReference type="EMBL" id="VDFU01000001">
    <property type="protein sequence ID" value="TNC53005.1"/>
    <property type="molecule type" value="Genomic_DNA"/>
</dbReference>
<dbReference type="Pfam" id="PF00664">
    <property type="entry name" value="ABC_membrane"/>
    <property type="match status" value="1"/>
</dbReference>
<evidence type="ECO:0000256" key="7">
    <source>
        <dbReference type="SAM" id="Phobius"/>
    </source>
</evidence>
<dbReference type="GO" id="GO:0030256">
    <property type="term" value="C:type I protein secretion system complex"/>
    <property type="evidence" value="ECO:0007669"/>
    <property type="project" value="InterPro"/>
</dbReference>
<dbReference type="SMART" id="SM00382">
    <property type="entry name" value="AAA"/>
    <property type="match status" value="1"/>
</dbReference>
<dbReference type="InterPro" id="IPR036640">
    <property type="entry name" value="ABC1_TM_sf"/>
</dbReference>
<dbReference type="InterPro" id="IPR010128">
    <property type="entry name" value="ATPase_T1SS_PrtD-like"/>
</dbReference>
<dbReference type="InterPro" id="IPR027417">
    <property type="entry name" value="P-loop_NTPase"/>
</dbReference>
<evidence type="ECO:0000259" key="9">
    <source>
        <dbReference type="PROSITE" id="PS50929"/>
    </source>
</evidence>
<dbReference type="InterPro" id="IPR003593">
    <property type="entry name" value="AAA+_ATPase"/>
</dbReference>
<evidence type="ECO:0000256" key="5">
    <source>
        <dbReference type="ARBA" id="ARBA00022989"/>
    </source>
</evidence>
<keyword evidence="11" id="KW-1185">Reference proteome</keyword>
<keyword evidence="3" id="KW-0547">Nucleotide-binding</keyword>
<dbReference type="Pfam" id="PF00005">
    <property type="entry name" value="ABC_tran"/>
    <property type="match status" value="1"/>
</dbReference>
<dbReference type="InterPro" id="IPR011527">
    <property type="entry name" value="ABC1_TM_dom"/>
</dbReference>
<dbReference type="InterPro" id="IPR017871">
    <property type="entry name" value="ABC_transporter-like_CS"/>
</dbReference>
<dbReference type="Proteomes" id="UP000305887">
    <property type="component" value="Unassembled WGS sequence"/>
</dbReference>
<feature type="domain" description="ABC transmembrane type-1" evidence="9">
    <location>
        <begin position="28"/>
        <end position="306"/>
    </location>
</feature>
<dbReference type="PROSITE" id="PS00211">
    <property type="entry name" value="ABC_TRANSPORTER_1"/>
    <property type="match status" value="1"/>
</dbReference>
<evidence type="ECO:0000256" key="3">
    <source>
        <dbReference type="ARBA" id="ARBA00022741"/>
    </source>
</evidence>
<feature type="transmembrane region" description="Helical" evidence="7">
    <location>
        <begin position="26"/>
        <end position="48"/>
    </location>
</feature>
<dbReference type="GO" id="GO:0005886">
    <property type="term" value="C:plasma membrane"/>
    <property type="evidence" value="ECO:0007669"/>
    <property type="project" value="UniProtKB-SubCell"/>
</dbReference>
<comment type="subcellular location">
    <subcellularLocation>
        <location evidence="1">Cell membrane</location>
        <topology evidence="1">Multi-pass membrane protein</topology>
    </subcellularLocation>
</comment>
<evidence type="ECO:0000313" key="10">
    <source>
        <dbReference type="EMBL" id="TNC53005.1"/>
    </source>
</evidence>
<dbReference type="GO" id="GO:0034040">
    <property type="term" value="F:ATPase-coupled lipid transmembrane transporter activity"/>
    <property type="evidence" value="ECO:0007669"/>
    <property type="project" value="TreeGrafter"/>
</dbReference>
<dbReference type="PROSITE" id="PS50893">
    <property type="entry name" value="ABC_TRANSPORTER_2"/>
    <property type="match status" value="1"/>
</dbReference>